<feature type="compositionally biased region" description="Basic and acidic residues" evidence="2">
    <location>
        <begin position="1247"/>
        <end position="1256"/>
    </location>
</feature>
<protein>
    <submittedName>
        <fullName evidence="4">Spc7-domain-containing protein</fullName>
    </submittedName>
</protein>
<evidence type="ECO:0000256" key="2">
    <source>
        <dbReference type="SAM" id="MobiDB-lite"/>
    </source>
</evidence>
<feature type="domain" description="Spc7 kinetochore protein" evidence="3">
    <location>
        <begin position="1263"/>
        <end position="1591"/>
    </location>
</feature>
<feature type="compositionally biased region" description="Pro residues" evidence="2">
    <location>
        <begin position="975"/>
        <end position="984"/>
    </location>
</feature>
<feature type="region of interest" description="Disordered" evidence="2">
    <location>
        <begin position="667"/>
        <end position="1066"/>
    </location>
</feature>
<feature type="compositionally biased region" description="Basic and acidic residues" evidence="2">
    <location>
        <begin position="1109"/>
        <end position="1125"/>
    </location>
</feature>
<feature type="compositionally biased region" description="Gly residues" evidence="2">
    <location>
        <begin position="70"/>
        <end position="100"/>
    </location>
</feature>
<feature type="region of interest" description="Disordered" evidence="2">
    <location>
        <begin position="1296"/>
        <end position="1323"/>
    </location>
</feature>
<feature type="compositionally biased region" description="Basic and acidic residues" evidence="2">
    <location>
        <begin position="872"/>
        <end position="896"/>
    </location>
</feature>
<feature type="compositionally biased region" description="Polar residues" evidence="2">
    <location>
        <begin position="1029"/>
        <end position="1040"/>
    </location>
</feature>
<dbReference type="Pfam" id="PF15402">
    <property type="entry name" value="MELT_2"/>
    <property type="match status" value="8"/>
</dbReference>
<feature type="region of interest" description="Disordered" evidence="2">
    <location>
        <begin position="1"/>
        <end position="200"/>
    </location>
</feature>
<feature type="compositionally biased region" description="Acidic residues" evidence="2">
    <location>
        <begin position="409"/>
        <end position="424"/>
    </location>
</feature>
<dbReference type="PANTHER" id="PTHR28260:SF1">
    <property type="entry name" value="SPINDLE POLE BODY COMPONENT SPC105"/>
    <property type="match status" value="1"/>
</dbReference>
<feature type="compositionally biased region" description="Low complexity" evidence="2">
    <location>
        <begin position="237"/>
        <end position="256"/>
    </location>
</feature>
<feature type="region of interest" description="Disordered" evidence="2">
    <location>
        <begin position="476"/>
        <end position="496"/>
    </location>
</feature>
<dbReference type="STRING" id="1392247.A0A3N4KL75"/>
<evidence type="ECO:0000313" key="4">
    <source>
        <dbReference type="EMBL" id="RPB11317.1"/>
    </source>
</evidence>
<feature type="compositionally biased region" description="Acidic residues" evidence="2">
    <location>
        <begin position="334"/>
        <end position="360"/>
    </location>
</feature>
<dbReference type="GO" id="GO:1990758">
    <property type="term" value="P:mitotic sister chromatid biorientation"/>
    <property type="evidence" value="ECO:0007669"/>
    <property type="project" value="TreeGrafter"/>
</dbReference>
<feature type="compositionally biased region" description="Low complexity" evidence="2">
    <location>
        <begin position="843"/>
        <end position="866"/>
    </location>
</feature>
<feature type="compositionally biased region" description="Low complexity" evidence="2">
    <location>
        <begin position="25"/>
        <end position="36"/>
    </location>
</feature>
<proteinExistence type="predicted"/>
<feature type="region of interest" description="Disordered" evidence="2">
    <location>
        <begin position="591"/>
        <end position="611"/>
    </location>
</feature>
<evidence type="ECO:0000256" key="1">
    <source>
        <dbReference type="SAM" id="Coils"/>
    </source>
</evidence>
<feature type="compositionally biased region" description="Gly residues" evidence="2">
    <location>
        <begin position="670"/>
        <end position="687"/>
    </location>
</feature>
<feature type="compositionally biased region" description="Acidic residues" evidence="2">
    <location>
        <begin position="712"/>
        <end position="727"/>
    </location>
</feature>
<feature type="compositionally biased region" description="Low complexity" evidence="2">
    <location>
        <begin position="153"/>
        <end position="176"/>
    </location>
</feature>
<feature type="region of interest" description="Disordered" evidence="2">
    <location>
        <begin position="1098"/>
        <end position="1125"/>
    </location>
</feature>
<dbReference type="PANTHER" id="PTHR28260">
    <property type="entry name" value="SPINDLE POLE BODY COMPONENT SPC105"/>
    <property type="match status" value="1"/>
</dbReference>
<accession>A0A3N4KL75</accession>
<feature type="compositionally biased region" description="Acidic residues" evidence="2">
    <location>
        <begin position="758"/>
        <end position="776"/>
    </location>
</feature>
<dbReference type="Pfam" id="PF18210">
    <property type="entry name" value="Knl1_RWD_C"/>
    <property type="match status" value="1"/>
</dbReference>
<dbReference type="SMART" id="SM00787">
    <property type="entry name" value="Spc7"/>
    <property type="match status" value="1"/>
</dbReference>
<dbReference type="GO" id="GO:0000776">
    <property type="term" value="C:kinetochore"/>
    <property type="evidence" value="ECO:0007669"/>
    <property type="project" value="TreeGrafter"/>
</dbReference>
<feature type="compositionally biased region" description="Acidic residues" evidence="2">
    <location>
        <begin position="483"/>
        <end position="495"/>
    </location>
</feature>
<dbReference type="InterPro" id="IPR013253">
    <property type="entry name" value="Spc7_domain"/>
</dbReference>
<dbReference type="EMBL" id="ML119136">
    <property type="protein sequence ID" value="RPB11317.1"/>
    <property type="molecule type" value="Genomic_DNA"/>
</dbReference>
<feature type="region of interest" description="Disordered" evidence="2">
    <location>
        <begin position="1154"/>
        <end position="1218"/>
    </location>
</feature>
<feature type="compositionally biased region" description="Low complexity" evidence="2">
    <location>
        <begin position="908"/>
        <end position="922"/>
    </location>
</feature>
<organism evidence="4 5">
    <name type="scientific">Morchella conica CCBAS932</name>
    <dbReference type="NCBI Taxonomy" id="1392247"/>
    <lineage>
        <taxon>Eukaryota</taxon>
        <taxon>Fungi</taxon>
        <taxon>Dikarya</taxon>
        <taxon>Ascomycota</taxon>
        <taxon>Pezizomycotina</taxon>
        <taxon>Pezizomycetes</taxon>
        <taxon>Pezizales</taxon>
        <taxon>Morchellaceae</taxon>
        <taxon>Morchella</taxon>
    </lineage>
</organism>
<feature type="region of interest" description="Disordered" evidence="2">
    <location>
        <begin position="403"/>
        <end position="454"/>
    </location>
</feature>
<dbReference type="OrthoDB" id="5592879at2759"/>
<feature type="compositionally biased region" description="Acidic residues" evidence="2">
    <location>
        <begin position="1257"/>
        <end position="1271"/>
    </location>
</feature>
<feature type="compositionally biased region" description="Basic and acidic residues" evidence="2">
    <location>
        <begin position="1305"/>
        <end position="1317"/>
    </location>
</feature>
<reference evidence="4 5" key="1">
    <citation type="journal article" date="2018" name="Nat. Ecol. Evol.">
        <title>Pezizomycetes genomes reveal the molecular basis of ectomycorrhizal truffle lifestyle.</title>
        <authorList>
            <person name="Murat C."/>
            <person name="Payen T."/>
            <person name="Noel B."/>
            <person name="Kuo A."/>
            <person name="Morin E."/>
            <person name="Chen J."/>
            <person name="Kohler A."/>
            <person name="Krizsan K."/>
            <person name="Balestrini R."/>
            <person name="Da Silva C."/>
            <person name="Montanini B."/>
            <person name="Hainaut M."/>
            <person name="Levati E."/>
            <person name="Barry K.W."/>
            <person name="Belfiori B."/>
            <person name="Cichocki N."/>
            <person name="Clum A."/>
            <person name="Dockter R.B."/>
            <person name="Fauchery L."/>
            <person name="Guy J."/>
            <person name="Iotti M."/>
            <person name="Le Tacon F."/>
            <person name="Lindquist E.A."/>
            <person name="Lipzen A."/>
            <person name="Malagnac F."/>
            <person name="Mello A."/>
            <person name="Molinier V."/>
            <person name="Miyauchi S."/>
            <person name="Poulain J."/>
            <person name="Riccioni C."/>
            <person name="Rubini A."/>
            <person name="Sitrit Y."/>
            <person name="Splivallo R."/>
            <person name="Traeger S."/>
            <person name="Wang M."/>
            <person name="Zifcakova L."/>
            <person name="Wipf D."/>
            <person name="Zambonelli A."/>
            <person name="Paolocci F."/>
            <person name="Nowrousian M."/>
            <person name="Ottonello S."/>
            <person name="Baldrian P."/>
            <person name="Spatafora J.W."/>
            <person name="Henrissat B."/>
            <person name="Nagy L.G."/>
            <person name="Aury J.M."/>
            <person name="Wincker P."/>
            <person name="Grigoriev I.V."/>
            <person name="Bonfante P."/>
            <person name="Martin F.M."/>
        </authorList>
    </citation>
    <scope>NUCLEOTIDE SEQUENCE [LARGE SCALE GENOMIC DNA]</scope>
    <source>
        <strain evidence="4 5">CCBAS932</strain>
    </source>
</reference>
<feature type="coiled-coil region" evidence="1">
    <location>
        <begin position="1459"/>
        <end position="1549"/>
    </location>
</feature>
<gene>
    <name evidence="4" type="ORF">P167DRAFT_559237</name>
</gene>
<feature type="region of interest" description="Disordered" evidence="2">
    <location>
        <begin position="1231"/>
        <end position="1273"/>
    </location>
</feature>
<dbReference type="SMART" id="SM01315">
    <property type="entry name" value="Spc7_N"/>
    <property type="match status" value="1"/>
</dbReference>
<dbReference type="GO" id="GO:0034501">
    <property type="term" value="P:protein localization to kinetochore"/>
    <property type="evidence" value="ECO:0007669"/>
    <property type="project" value="TreeGrafter"/>
</dbReference>
<keyword evidence="5" id="KW-1185">Reference proteome</keyword>
<dbReference type="GO" id="GO:0007094">
    <property type="term" value="P:mitotic spindle assembly checkpoint signaling"/>
    <property type="evidence" value="ECO:0007669"/>
    <property type="project" value="TreeGrafter"/>
</dbReference>
<evidence type="ECO:0000259" key="3">
    <source>
        <dbReference type="SMART" id="SM00787"/>
    </source>
</evidence>
<feature type="compositionally biased region" description="Basic and acidic residues" evidence="2">
    <location>
        <begin position="700"/>
        <end position="711"/>
    </location>
</feature>
<feature type="compositionally biased region" description="Low complexity" evidence="2">
    <location>
        <begin position="311"/>
        <end position="326"/>
    </location>
</feature>
<feature type="region of interest" description="Disordered" evidence="2">
    <location>
        <begin position="237"/>
        <end position="374"/>
    </location>
</feature>
<dbReference type="InterPro" id="IPR040850">
    <property type="entry name" value="Knl1_RWD_C"/>
</dbReference>
<feature type="compositionally biased region" description="Basic and acidic residues" evidence="2">
    <location>
        <begin position="37"/>
        <end position="52"/>
    </location>
</feature>
<sequence length="1763" mass="187094">MSSSDNAAPGKRRSRKSIAVMPTNAAATSSSSSAPGEESREREREREREKESAATLALKPKKKSRSKSLGPGGLLDAGGGGGGGAEAGRSGNGLKSGSGNGRRESLAPAATVKSILKPTLPISPLKPIPAHRTRSTRAPLPPFTMAPTHQSSAPTGKPSKAPTTTTTTTPSSSSSGALNFNPPPPTTTVPIRTEEEQQRRAEILAARAARRQSMGNRRVSFAPEATLHTWDVIEYYPAGTAGTPSSSGSSTASTPANRATGNLSTIEATPTETSLAADDTPVRLPEALGGGGSAQDPATPMGAAQQKRSFESPVFSSSPFSSSPGSAFGGMAQGDDDGSGLDSDEESESGSEDDDDDEPGAGDRTFVTMGGDETMGEMTMDIADDEVTGAGFGAFGTRKAWKLEGSTETVEDPVDQDQSDDDGEGQSAASISAKLAAAKSLKEDGDRDGEDEGGEMTMEMTRAVGGLLPAVVEYPALPVSKEDDADQEEDEDDGGEMTMDMTRAIGGVLPPTFSNPYVEKEENQEDMTMDMDMTRPIGGILSSAANALQRATRKSLGFFTSSSAPAAPAQADEDGMTMDMTVALGGILATAPETETETEAEFPSSPVGGDMTMDMDMTRPVGGIISAAPAPAKPAARFASSSPAGSDDAGNEEMTMEFTSVLGGIIDGSRAGGGGRRSSLARGGGAGKLMSGAEWARQQEAQKKGEEKKGEEDEDEDEDEDGEEGGGDMDFTVAVGGIISRQDEAPPASAFPGRDTGVDEGGDSDDDGDVDMEMDMDGVTMDITTAIGSILPSKTDNKQDDEWTPASIPARTTAEGREQQQEEELEATSSPTPAKRGGRSSRRSNSSSAASTATPTTPTAASPRVTRSARKKTPDAPPHAEEKKAAENTPEAEARAETPVVQRRQTPTRKAATPKAKSATPKNQGKKPAETLTPPAPAPAPAPQTSTSTSTSTSAPPAEPAKPDFVFATPQKKTPAPPSQPQTPPGQATPAIPPRPKTPSKHTPMIQTPLRQVTTPGFFSLSTKHHNKPSTFPTSPSPANRITAPRTDDTAPDSPSTTRGVGINKLGLGSPRVAAKLSARKSLTEITLPFSPQAAAPRDLLKASQADAAAEREEAQRECEMEMERRKGLDLKSRIDLLTPRKAARKSLAYGALLQRKHERGEEDEEAGGYLGGGKRRKSFEAGAAKTMAATTPRRNFDFDKAPSLPTPGQGRTPRRKAVTIAEEPVVVAGAMSSSPMAPPPPPSKTKPVEDEKMQESSDEEIEGSESEEEQERITLQQFLSMTSISFLDGLTTTKRRQTGFPGLDLRRGTTGRRSDVGGDENPAAEAPMADCVIAGACTVPMLELFQHSCRELKQYIKEGRAIVKEIEHDTSDDNPPLFREYLDAPPDVKVIMDTQFKNVKTHARLLARGIWYKWRRQLMDGVKTALEANLGDMRGDEEALESARVAAEEVLPGWRARREGAERTAARLEEARRRCEGDDKEQLARAREGLTGVARRIEEVKMKLAQRSKELEEVNERIGARGARKAELQAAIDEAERVKEQNRGWSEEEVAGWAARADELERRCGWSVVGVRGGSVVELSFLRQLRVLWDATGAAPTTVEYVVEAVRKPSDPLPLEEAERDFFVGALNRRLVVGGRTLKGAVAEVDAFWRRCLGVAEEIERVRGWYPVVVREEEEEGRMLVAIKVLVAEVRSKVVIEVAVDADLGVQSAARVVYGGVNGEAVGEFVGKMLGVEGAWRSVVDGVVGRCVEGRRRGGVGVPTKT</sequence>
<dbReference type="Pfam" id="PF08317">
    <property type="entry name" value="Spc7"/>
    <property type="match status" value="1"/>
</dbReference>
<feature type="compositionally biased region" description="Low complexity" evidence="2">
    <location>
        <begin position="425"/>
        <end position="439"/>
    </location>
</feature>
<feature type="compositionally biased region" description="Low complexity" evidence="2">
    <location>
        <begin position="943"/>
        <end position="956"/>
    </location>
</feature>
<dbReference type="Proteomes" id="UP000277580">
    <property type="component" value="Unassembled WGS sequence"/>
</dbReference>
<name>A0A3N4KL75_9PEZI</name>
<feature type="compositionally biased region" description="Polar residues" evidence="2">
    <location>
        <begin position="1005"/>
        <end position="1022"/>
    </location>
</feature>
<feature type="compositionally biased region" description="Polar residues" evidence="2">
    <location>
        <begin position="257"/>
        <end position="274"/>
    </location>
</feature>
<dbReference type="InParanoid" id="A0A3N4KL75"/>
<keyword evidence="1" id="KW-0175">Coiled coil</keyword>
<evidence type="ECO:0000313" key="5">
    <source>
        <dbReference type="Proteomes" id="UP000277580"/>
    </source>
</evidence>
<dbReference type="InterPro" id="IPR033338">
    <property type="entry name" value="Spc105/Spc7"/>
</dbReference>